<dbReference type="AlphaFoldDB" id="A0A0R1FBT9"/>
<gene>
    <name evidence="2" type="ORF">FD22_GL001179</name>
</gene>
<dbReference type="RefSeq" id="WP_010011334.1">
    <property type="nucleotide sequence ID" value="NZ_AZCN01000003.1"/>
</dbReference>
<dbReference type="InterPro" id="IPR000600">
    <property type="entry name" value="ROK"/>
</dbReference>
<dbReference type="CDD" id="cd24152">
    <property type="entry name" value="ASKHA_NBD_ROK-like"/>
    <property type="match status" value="1"/>
</dbReference>
<dbReference type="GeneID" id="65915853"/>
<comment type="caution">
    <text evidence="2">The sequence shown here is derived from an EMBL/GenBank/DDBJ whole genome shotgun (WGS) entry which is preliminary data.</text>
</comment>
<dbReference type="Gene3D" id="3.30.420.40">
    <property type="match status" value="2"/>
</dbReference>
<dbReference type="GO" id="GO:0016301">
    <property type="term" value="F:kinase activity"/>
    <property type="evidence" value="ECO:0007669"/>
    <property type="project" value="UniProtKB-KW"/>
</dbReference>
<evidence type="ECO:0000313" key="2">
    <source>
        <dbReference type="EMBL" id="KRK19141.1"/>
    </source>
</evidence>
<reference evidence="2 3" key="1">
    <citation type="journal article" date="2015" name="Genome Announc.">
        <title>Expanding the biotechnology potential of lactobacilli through comparative genomics of 213 strains and associated genera.</title>
        <authorList>
            <person name="Sun Z."/>
            <person name="Harris H.M."/>
            <person name="McCann A."/>
            <person name="Guo C."/>
            <person name="Argimon S."/>
            <person name="Zhang W."/>
            <person name="Yang X."/>
            <person name="Jeffery I.B."/>
            <person name="Cooney J.C."/>
            <person name="Kagawa T.F."/>
            <person name="Liu W."/>
            <person name="Song Y."/>
            <person name="Salvetti E."/>
            <person name="Wrobel A."/>
            <person name="Rasinkangas P."/>
            <person name="Parkhill J."/>
            <person name="Rea M.C."/>
            <person name="O'Sullivan O."/>
            <person name="Ritari J."/>
            <person name="Douillard F.P."/>
            <person name="Paul Ross R."/>
            <person name="Yang R."/>
            <person name="Briner A.E."/>
            <person name="Felis G.E."/>
            <person name="de Vos W.M."/>
            <person name="Barrangou R."/>
            <person name="Klaenhammer T.R."/>
            <person name="Caufield P.W."/>
            <person name="Cui Y."/>
            <person name="Zhang H."/>
            <person name="O'Toole P.W."/>
        </authorList>
    </citation>
    <scope>NUCLEOTIDE SEQUENCE [LARGE SCALE GENOMIC DNA]</scope>
    <source>
        <strain evidence="2 3">DSM 20001</strain>
    </source>
</reference>
<comment type="similarity">
    <text evidence="1">Belongs to the ROK (NagC/XylR) family.</text>
</comment>
<dbReference type="Pfam" id="PF00480">
    <property type="entry name" value="ROK"/>
    <property type="match status" value="1"/>
</dbReference>
<sequence>MALGLIDIGGTTIKLGIWQEQQIIAKSSQPTPDNLADFYMLLTQWVQQMRQQFDLTGIGISSPGAVDQPAGIIRGASAISYIHNFKIVPELEQRFGLPVAIENDANCAALAEVTAGIAQGLQDVVFLVIGTGVGGAIIINGQVRHGQHLLGGEFGYMLTTDTATVSEAGTAVKMAQYYNQSHHTTLTGQEIFDLAGTGDKDAQQALQQLYHVLAKTIFNLQYSIDPQCFVIGGGISANPALLPGIEKAVDQIMNQVSIATVRPDVRLCQFRAEANLRGAAVNYWQQR</sequence>
<dbReference type="PATRIC" id="fig|913848.6.peg.1216"/>
<organism evidence="2 3">
    <name type="scientific">Loigolactobacillus coryniformis subsp. coryniformis KCTC 3167 = DSM 20001</name>
    <dbReference type="NCBI Taxonomy" id="913848"/>
    <lineage>
        <taxon>Bacteria</taxon>
        <taxon>Bacillati</taxon>
        <taxon>Bacillota</taxon>
        <taxon>Bacilli</taxon>
        <taxon>Lactobacillales</taxon>
        <taxon>Lactobacillaceae</taxon>
        <taxon>Loigolactobacillus</taxon>
    </lineage>
</organism>
<protein>
    <submittedName>
        <fullName evidence="2">ROK family sugar kinase transcriptional regulator</fullName>
    </submittedName>
</protein>
<dbReference type="EMBL" id="AZCN01000003">
    <property type="protein sequence ID" value="KRK19141.1"/>
    <property type="molecule type" value="Genomic_DNA"/>
</dbReference>
<name>A0A0R1FBT9_9LACO</name>
<dbReference type="eggNOG" id="COG1940">
    <property type="taxonomic scope" value="Bacteria"/>
</dbReference>
<evidence type="ECO:0000313" key="3">
    <source>
        <dbReference type="Proteomes" id="UP000051181"/>
    </source>
</evidence>
<accession>A0A0R1FBT9</accession>
<dbReference type="PANTHER" id="PTHR18964">
    <property type="entry name" value="ROK (REPRESSOR, ORF, KINASE) FAMILY"/>
    <property type="match status" value="1"/>
</dbReference>
<evidence type="ECO:0000256" key="1">
    <source>
        <dbReference type="ARBA" id="ARBA00006479"/>
    </source>
</evidence>
<dbReference type="Proteomes" id="UP000051181">
    <property type="component" value="Unassembled WGS sequence"/>
</dbReference>
<keyword evidence="2" id="KW-0808">Transferase</keyword>
<dbReference type="InterPro" id="IPR043129">
    <property type="entry name" value="ATPase_NBD"/>
</dbReference>
<proteinExistence type="inferred from homology"/>
<dbReference type="SUPFAM" id="SSF53067">
    <property type="entry name" value="Actin-like ATPase domain"/>
    <property type="match status" value="1"/>
</dbReference>
<keyword evidence="2" id="KW-0418">Kinase</keyword>
<dbReference type="PANTHER" id="PTHR18964:SF170">
    <property type="entry name" value="SUGAR KINASE"/>
    <property type="match status" value="1"/>
</dbReference>